<name>A0A1L7W3L6_FUSPR</name>
<organism evidence="1 2">
    <name type="scientific">Fusarium proliferatum (strain ET1)</name>
    <name type="common">Orchid endophyte fungus</name>
    <dbReference type="NCBI Taxonomy" id="1227346"/>
    <lineage>
        <taxon>Eukaryota</taxon>
        <taxon>Fungi</taxon>
        <taxon>Dikarya</taxon>
        <taxon>Ascomycota</taxon>
        <taxon>Pezizomycotina</taxon>
        <taxon>Sordariomycetes</taxon>
        <taxon>Hypocreomycetidae</taxon>
        <taxon>Hypocreales</taxon>
        <taxon>Nectriaceae</taxon>
        <taxon>Fusarium</taxon>
        <taxon>Fusarium fujikuroi species complex</taxon>
    </lineage>
</organism>
<proteinExistence type="predicted"/>
<dbReference type="AlphaFoldDB" id="A0A1L7W3L6"/>
<accession>A0A1L7W3L6</accession>
<dbReference type="EMBL" id="FJOF01000011">
    <property type="protein sequence ID" value="CZR47230.1"/>
    <property type="molecule type" value="Genomic_DNA"/>
</dbReference>
<gene>
    <name evidence="1" type="ORF">FPRO_08604</name>
</gene>
<reference evidence="2" key="1">
    <citation type="journal article" date="2016" name="Genome Biol. Evol.">
        <title>Comparative 'omics' of the Fusarium fujikuroi species complex highlights differences in genetic potential and metabolite synthesis.</title>
        <authorList>
            <person name="Niehaus E.-M."/>
            <person name="Muensterkoetter M."/>
            <person name="Proctor R.H."/>
            <person name="Brown D.W."/>
            <person name="Sharon A."/>
            <person name="Idan Y."/>
            <person name="Oren-Young L."/>
            <person name="Sieber C.M."/>
            <person name="Novak O."/>
            <person name="Pencik A."/>
            <person name="Tarkowska D."/>
            <person name="Hromadova K."/>
            <person name="Freeman S."/>
            <person name="Maymon M."/>
            <person name="Elazar M."/>
            <person name="Youssef S.A."/>
            <person name="El-Shabrawy E.S.M."/>
            <person name="Shalaby A.B.A."/>
            <person name="Houterman P."/>
            <person name="Brock N.L."/>
            <person name="Burkhardt I."/>
            <person name="Tsavkelova E.A."/>
            <person name="Dickschat J.S."/>
            <person name="Galuszka P."/>
            <person name="Gueldener U."/>
            <person name="Tudzynski B."/>
        </authorList>
    </citation>
    <scope>NUCLEOTIDE SEQUENCE [LARGE SCALE GENOMIC DNA]</scope>
    <source>
        <strain evidence="2">ET1</strain>
    </source>
</reference>
<sequence length="159" mass="18394">MSVQTLLIDYQREIVLDQTYNPPIIIPIGSNREAFAEAMRPLAQRHGIQEITLLANIDIAMFQPTIENPCWPILKSFTFAFCNVLQSYERVVTKENPLSAEEEDHQRQETRERVANLNYEVLEAWRTATKTHDVVVDRCHTNELEVAGRYANEFGPDFQ</sequence>
<dbReference type="RefSeq" id="XP_031087764.1">
    <property type="nucleotide sequence ID" value="XM_031222290.1"/>
</dbReference>
<keyword evidence="2" id="KW-1185">Reference proteome</keyword>
<dbReference type="Proteomes" id="UP000183971">
    <property type="component" value="Unassembled WGS sequence"/>
</dbReference>
<evidence type="ECO:0000313" key="1">
    <source>
        <dbReference type="EMBL" id="CZR47230.1"/>
    </source>
</evidence>
<dbReference type="GeneID" id="42053481"/>
<protein>
    <submittedName>
        <fullName evidence="1">Uncharacterized protein</fullName>
    </submittedName>
</protein>
<dbReference type="VEuPathDB" id="FungiDB:FPRO_08604"/>
<comment type="caution">
    <text evidence="1">The sequence shown here is derived from an EMBL/GenBank/DDBJ whole genome shotgun (WGS) entry which is preliminary data.</text>
</comment>
<evidence type="ECO:0000313" key="2">
    <source>
        <dbReference type="Proteomes" id="UP000183971"/>
    </source>
</evidence>